<sequence length="409" mass="42952">MRGGMRASPPDKVGLASLSTAVRRAGGSVAHPGPALDDALELRAAYIEGGAGGEATSLGFECLREDVEEVMGLFAELLLTPAMPQDKLDLAKAQVLNTLAHMNDSAAAIPRRKLAQLLYGSSSVFARQPTPAQVSALQRDDLIVHLQRWERPDAAILGVAGDFDAPAMRELVERTLGGWRVAPGQPAQPPPVPNSPLPPPPPPGRVFLVDRPGMTQAAVAMGEVGVSASDPDMAALDVLGDVLNSFGGRLFDRIRSREGLAYSVSGGFDTSPVDHPGLFVAGGETAAPAEFLSLLRASLQEAAEAAPTAAEVATAQEEALNSFVFNFASTGAQLQRSVAYALLGLPQDYLFRYKAAVEAVAPQDVLAAARKRLHPCSQVVVVAADARSMRAQLERAGWDVVDMDLDGPA</sequence>
<dbReference type="PANTHER" id="PTHR11851:SF225">
    <property type="entry name" value="NON-PEPTIDASE HOMOLOG YMXG"/>
    <property type="match status" value="1"/>
</dbReference>
<keyword evidence="4" id="KW-1185">Reference proteome</keyword>
<dbReference type="Gene3D" id="3.30.830.10">
    <property type="entry name" value="Metalloenzyme, LuxS/M16 peptidase-like"/>
    <property type="match status" value="2"/>
</dbReference>
<dbReference type="Pfam" id="PF05193">
    <property type="entry name" value="Peptidase_M16_C"/>
    <property type="match status" value="1"/>
</dbReference>
<dbReference type="InterPro" id="IPR050361">
    <property type="entry name" value="MPP/UQCRC_Complex"/>
</dbReference>
<organism evidence="3 4">
    <name type="scientific">Elliptochloris bilobata</name>
    <dbReference type="NCBI Taxonomy" id="381761"/>
    <lineage>
        <taxon>Eukaryota</taxon>
        <taxon>Viridiplantae</taxon>
        <taxon>Chlorophyta</taxon>
        <taxon>core chlorophytes</taxon>
        <taxon>Trebouxiophyceae</taxon>
        <taxon>Trebouxiophyceae incertae sedis</taxon>
        <taxon>Elliptochloris clade</taxon>
        <taxon>Elliptochloris</taxon>
    </lineage>
</organism>
<evidence type="ECO:0000259" key="2">
    <source>
        <dbReference type="Pfam" id="PF05193"/>
    </source>
</evidence>
<gene>
    <name evidence="3" type="ORF">WJX81_001228</name>
</gene>
<feature type="region of interest" description="Disordered" evidence="1">
    <location>
        <begin position="180"/>
        <end position="201"/>
    </location>
</feature>
<comment type="caution">
    <text evidence="3">The sequence shown here is derived from an EMBL/GenBank/DDBJ whole genome shotgun (WGS) entry which is preliminary data.</text>
</comment>
<dbReference type="InterPro" id="IPR007863">
    <property type="entry name" value="Peptidase_M16_C"/>
</dbReference>
<dbReference type="Proteomes" id="UP001445335">
    <property type="component" value="Unassembled WGS sequence"/>
</dbReference>
<dbReference type="SUPFAM" id="SSF63411">
    <property type="entry name" value="LuxS/MPP-like metallohydrolase"/>
    <property type="match status" value="2"/>
</dbReference>
<protein>
    <recommendedName>
        <fullName evidence="2">Peptidase M16 C-terminal domain-containing protein</fullName>
    </recommendedName>
</protein>
<feature type="domain" description="Peptidase M16 C-terminal" evidence="2">
    <location>
        <begin position="137"/>
        <end position="317"/>
    </location>
</feature>
<evidence type="ECO:0000313" key="3">
    <source>
        <dbReference type="EMBL" id="KAK9842460.1"/>
    </source>
</evidence>
<reference evidence="3 4" key="1">
    <citation type="journal article" date="2024" name="Nat. Commun.">
        <title>Phylogenomics reveals the evolutionary origins of lichenization in chlorophyte algae.</title>
        <authorList>
            <person name="Puginier C."/>
            <person name="Libourel C."/>
            <person name="Otte J."/>
            <person name="Skaloud P."/>
            <person name="Haon M."/>
            <person name="Grisel S."/>
            <person name="Petersen M."/>
            <person name="Berrin J.G."/>
            <person name="Delaux P.M."/>
            <person name="Dal Grande F."/>
            <person name="Keller J."/>
        </authorList>
    </citation>
    <scope>NUCLEOTIDE SEQUENCE [LARGE SCALE GENOMIC DNA]</scope>
    <source>
        <strain evidence="3 4">SAG 245.80</strain>
    </source>
</reference>
<evidence type="ECO:0000313" key="4">
    <source>
        <dbReference type="Proteomes" id="UP001445335"/>
    </source>
</evidence>
<accession>A0AAW1S7T3</accession>
<feature type="compositionally biased region" description="Pro residues" evidence="1">
    <location>
        <begin position="186"/>
        <end position="201"/>
    </location>
</feature>
<dbReference type="AlphaFoldDB" id="A0AAW1S7T3"/>
<dbReference type="PANTHER" id="PTHR11851">
    <property type="entry name" value="METALLOPROTEASE"/>
    <property type="match status" value="1"/>
</dbReference>
<evidence type="ECO:0000256" key="1">
    <source>
        <dbReference type="SAM" id="MobiDB-lite"/>
    </source>
</evidence>
<dbReference type="GO" id="GO:0046872">
    <property type="term" value="F:metal ion binding"/>
    <property type="evidence" value="ECO:0007669"/>
    <property type="project" value="InterPro"/>
</dbReference>
<dbReference type="InterPro" id="IPR011249">
    <property type="entry name" value="Metalloenz_LuxS/M16"/>
</dbReference>
<name>A0AAW1S7T3_9CHLO</name>
<dbReference type="EMBL" id="JALJOU010000007">
    <property type="protein sequence ID" value="KAK9842460.1"/>
    <property type="molecule type" value="Genomic_DNA"/>
</dbReference>
<proteinExistence type="predicted"/>